<evidence type="ECO:0000313" key="1">
    <source>
        <dbReference type="EMBL" id="AAU47768.1"/>
    </source>
</evidence>
<dbReference type="Proteomes" id="UP000006693">
    <property type="component" value="Chromosome 1"/>
</dbReference>
<evidence type="ECO:0000313" key="2">
    <source>
        <dbReference type="Proteomes" id="UP000006693"/>
    </source>
</evidence>
<proteinExistence type="predicted"/>
<organism evidence="1 2">
    <name type="scientific">Burkholderia mallei (strain ATCC 23344)</name>
    <dbReference type="NCBI Taxonomy" id="243160"/>
    <lineage>
        <taxon>Bacteria</taxon>
        <taxon>Pseudomonadati</taxon>
        <taxon>Pseudomonadota</taxon>
        <taxon>Betaproteobacteria</taxon>
        <taxon>Burkholderiales</taxon>
        <taxon>Burkholderiaceae</taxon>
        <taxon>Burkholderia</taxon>
        <taxon>pseudomallei group</taxon>
    </lineage>
</organism>
<gene>
    <name evidence="1" type="ordered locus">BMA1650</name>
</gene>
<dbReference type="EMBL" id="CP000010">
    <property type="protein sequence ID" value="AAU47768.1"/>
    <property type="molecule type" value="Genomic_DNA"/>
</dbReference>
<dbReference type="KEGG" id="bma:BMA1650"/>
<accession>A0A0H2WEQ9</accession>
<protein>
    <submittedName>
        <fullName evidence="1">Uncharacterized protein</fullName>
    </submittedName>
</protein>
<name>A0A0H2WEQ9_BURMA</name>
<reference evidence="1 2" key="1">
    <citation type="journal article" date="2004" name="Proc. Natl. Acad. Sci. U.S.A.">
        <title>Structural flexibility in the Burkholderia mallei genome.</title>
        <authorList>
            <person name="Nierman W.C."/>
            <person name="DeShazer D."/>
            <person name="Kim H.S."/>
            <person name="Tettelin H."/>
            <person name="Nelson K.E."/>
            <person name="Feldblyum T."/>
            <person name="Ulrich R.L."/>
            <person name="Ronning C.M."/>
            <person name="Brinkac L.M."/>
            <person name="Daugherty S.C."/>
            <person name="Davidsen T.D."/>
            <person name="Deboy R.T."/>
            <person name="Dimitrov G."/>
            <person name="Dodson R.J."/>
            <person name="Durkin A.S."/>
            <person name="Gwinn M.L."/>
            <person name="Haft D.H."/>
            <person name="Khouri H."/>
            <person name="Kolonay J.F."/>
            <person name="Madupu R."/>
            <person name="Mohammoud Y."/>
            <person name="Nelson W.C."/>
            <person name="Radune D."/>
            <person name="Romero C.M."/>
            <person name="Sarria S."/>
            <person name="Selengut J."/>
            <person name="Shamblin C."/>
            <person name="Sullivan S.A."/>
            <person name="White O."/>
            <person name="Yu Y."/>
            <person name="Zafar N."/>
            <person name="Zhou L."/>
            <person name="Fraser C.M."/>
        </authorList>
    </citation>
    <scope>NUCLEOTIDE SEQUENCE [LARGE SCALE GENOMIC DNA]</scope>
    <source>
        <strain evidence="1 2">ATCC 23344</strain>
    </source>
</reference>
<keyword evidence="2" id="KW-1185">Reference proteome</keyword>
<dbReference type="HOGENOM" id="CLU_1934088_0_0_4"/>
<sequence>MPVYRQSLFARGAHDRESARLARRVSVPVPASAPVPREARSAVADHHRTAACMRDRRLNESTGTHGGPRRGCDCAASFVESGGAPCLDRIAVRSTHRACVDRLHGAGLLAGRDNRSPHGPVRKRCARCAE</sequence>
<dbReference type="AlphaFoldDB" id="A0A0H2WEQ9"/>